<evidence type="ECO:0000256" key="5">
    <source>
        <dbReference type="ARBA" id="ARBA00023274"/>
    </source>
</evidence>
<dbReference type="InterPro" id="IPR016095">
    <property type="entry name" value="Ribosomal_uL1_3-a/b-sand"/>
</dbReference>
<dbReference type="PANTHER" id="PTHR36427">
    <property type="entry name" value="54S RIBOSOMAL PROTEIN L1, MITOCHONDRIAL"/>
    <property type="match status" value="1"/>
</dbReference>
<feature type="region of interest" description="Disordered" evidence="7">
    <location>
        <begin position="77"/>
        <end position="137"/>
    </location>
</feature>
<proteinExistence type="inferred from homology"/>
<keyword evidence="2" id="KW-0678">Repressor</keyword>
<dbReference type="EMBL" id="LCMV01000020">
    <property type="protein sequence ID" value="KKU43629.1"/>
    <property type="molecule type" value="Genomic_DNA"/>
</dbReference>
<gene>
    <name evidence="8" type="ORF">UX60_C0020G0007</name>
</gene>
<feature type="compositionally biased region" description="Basic and acidic residues" evidence="7">
    <location>
        <begin position="94"/>
        <end position="135"/>
    </location>
</feature>
<dbReference type="GO" id="GO:0006417">
    <property type="term" value="P:regulation of translation"/>
    <property type="evidence" value="ECO:0007669"/>
    <property type="project" value="UniProtKB-KW"/>
</dbReference>
<dbReference type="CDD" id="cd00403">
    <property type="entry name" value="Ribosomal_L1"/>
    <property type="match status" value="1"/>
</dbReference>
<evidence type="ECO:0000256" key="6">
    <source>
        <dbReference type="RuleBase" id="RU000659"/>
    </source>
</evidence>
<dbReference type="InterPro" id="IPR028364">
    <property type="entry name" value="Ribosomal_uL1/biogenesis"/>
</dbReference>
<keyword evidence="5 6" id="KW-0687">Ribonucleoprotein</keyword>
<dbReference type="SUPFAM" id="SSF56808">
    <property type="entry name" value="Ribosomal protein L1"/>
    <property type="match status" value="1"/>
</dbReference>
<reference evidence="8 9" key="1">
    <citation type="journal article" date="2015" name="Nature">
        <title>rRNA introns, odd ribosomes, and small enigmatic genomes across a large radiation of phyla.</title>
        <authorList>
            <person name="Brown C.T."/>
            <person name="Hug L.A."/>
            <person name="Thomas B.C."/>
            <person name="Sharon I."/>
            <person name="Castelle C.J."/>
            <person name="Singh A."/>
            <person name="Wilkins M.J."/>
            <person name="Williams K.H."/>
            <person name="Banfield J.F."/>
        </authorList>
    </citation>
    <scope>NUCLEOTIDE SEQUENCE [LARGE SCALE GENOMIC DNA]</scope>
</reference>
<evidence type="ECO:0000256" key="1">
    <source>
        <dbReference type="ARBA" id="ARBA00010531"/>
    </source>
</evidence>
<accession>A0A0G1QFA9</accession>
<name>A0A0G1QFA9_9BACT</name>
<comment type="caution">
    <text evidence="8">The sequence shown here is derived from an EMBL/GenBank/DDBJ whole genome shotgun (WGS) entry which is preliminary data.</text>
</comment>
<dbReference type="InterPro" id="IPR023674">
    <property type="entry name" value="Ribosomal_uL1-like"/>
</dbReference>
<dbReference type="Pfam" id="PF00687">
    <property type="entry name" value="Ribosomal_L1"/>
    <property type="match status" value="1"/>
</dbReference>
<comment type="similarity">
    <text evidence="1 6">Belongs to the universal ribosomal protein uL1 family.</text>
</comment>
<evidence type="ECO:0000313" key="9">
    <source>
        <dbReference type="Proteomes" id="UP000034487"/>
    </source>
</evidence>
<dbReference type="GO" id="GO:0005840">
    <property type="term" value="C:ribosome"/>
    <property type="evidence" value="ECO:0007669"/>
    <property type="project" value="UniProtKB-KW"/>
</dbReference>
<keyword evidence="3" id="KW-0810">Translation regulation</keyword>
<protein>
    <recommendedName>
        <fullName evidence="6">Ribosomal protein</fullName>
    </recommendedName>
</protein>
<feature type="region of interest" description="Disordered" evidence="7">
    <location>
        <begin position="19"/>
        <end position="62"/>
    </location>
</feature>
<dbReference type="PROSITE" id="PS01199">
    <property type="entry name" value="RIBOSOMAL_L1"/>
    <property type="match status" value="1"/>
</dbReference>
<dbReference type="AlphaFoldDB" id="A0A0G1QFA9"/>
<evidence type="ECO:0000256" key="4">
    <source>
        <dbReference type="ARBA" id="ARBA00022980"/>
    </source>
</evidence>
<evidence type="ECO:0000256" key="3">
    <source>
        <dbReference type="ARBA" id="ARBA00022845"/>
    </source>
</evidence>
<dbReference type="GO" id="GO:1990904">
    <property type="term" value="C:ribonucleoprotein complex"/>
    <property type="evidence" value="ECO:0007669"/>
    <property type="project" value="UniProtKB-KW"/>
</dbReference>
<sequence>MARPKTINEPVEEEKLAEAGAEIMPHHATEASADEVAGNVDEQAEVETSTEEGADLDQALPAEVSAIHVGNASETAEAGRAFRGHQPEDSATDLNKKGSDHEKSKLERKKEAKAERLAARSEKIAASKEEHEAKSRHSKKFLVAKAKVEPGKLYQMAEALTLIKELSVSKFDGSVEIHLRLNKKKAKGSTESSRGVVHMPHGTGKDKKVVVLDEKIIDEIAKTKKLDFDICIASPELMPKVAKIAKILGPKGKMPDPKSGTVTNDPKKVMAEIQGGKTEYRVDASGIVHQIIGKISWDDTKLSENAKVVMAIYPKSRLNSAFVSASIAPSIPLDLSKF</sequence>
<dbReference type="Gene3D" id="3.40.50.790">
    <property type="match status" value="1"/>
</dbReference>
<dbReference type="Gene3D" id="3.30.190.20">
    <property type="match status" value="2"/>
</dbReference>
<evidence type="ECO:0000256" key="7">
    <source>
        <dbReference type="SAM" id="MobiDB-lite"/>
    </source>
</evidence>
<dbReference type="PANTHER" id="PTHR36427:SF3">
    <property type="entry name" value="LARGE RIBOSOMAL SUBUNIT PROTEIN UL1M"/>
    <property type="match status" value="1"/>
</dbReference>
<evidence type="ECO:0000256" key="2">
    <source>
        <dbReference type="ARBA" id="ARBA00022491"/>
    </source>
</evidence>
<feature type="compositionally biased region" description="Acidic residues" evidence="7">
    <location>
        <begin position="42"/>
        <end position="55"/>
    </location>
</feature>
<dbReference type="InterPro" id="IPR023673">
    <property type="entry name" value="Ribosomal_uL1_CS"/>
</dbReference>
<organism evidence="8 9">
    <name type="scientific">Berkelbacteria bacterium GW2011_GWA2_46_7</name>
    <dbReference type="NCBI Taxonomy" id="1618335"/>
    <lineage>
        <taxon>Bacteria</taxon>
        <taxon>Candidatus Berkelbacteria</taxon>
    </lineage>
</organism>
<dbReference type="Proteomes" id="UP000034487">
    <property type="component" value="Unassembled WGS sequence"/>
</dbReference>
<keyword evidence="4 6" id="KW-0689">Ribosomal protein</keyword>
<evidence type="ECO:0000313" key="8">
    <source>
        <dbReference type="EMBL" id="KKU43629.1"/>
    </source>
</evidence>